<dbReference type="AlphaFoldDB" id="A0A174HGN6"/>
<comment type="similarity">
    <text evidence="2 9">Belongs to the peptidase M18 family.</text>
</comment>
<keyword evidence="8 9" id="KW-0482">Metalloprotease</keyword>
<dbReference type="PANTHER" id="PTHR28570">
    <property type="entry name" value="ASPARTYL AMINOPEPTIDASE"/>
    <property type="match status" value="1"/>
</dbReference>
<evidence type="ECO:0000313" key="12">
    <source>
        <dbReference type="Proteomes" id="UP000266172"/>
    </source>
</evidence>
<dbReference type="Gene3D" id="2.30.250.10">
    <property type="entry name" value="Aminopeptidase i, Domain 2"/>
    <property type="match status" value="1"/>
</dbReference>
<dbReference type="Pfam" id="PF02127">
    <property type="entry name" value="Peptidase_M18"/>
    <property type="match status" value="1"/>
</dbReference>
<dbReference type="PANTHER" id="PTHR28570:SF3">
    <property type="entry name" value="ASPARTYL AMINOPEPTIDASE"/>
    <property type="match status" value="1"/>
</dbReference>
<dbReference type="RefSeq" id="WP_055232141.1">
    <property type="nucleotide sequence ID" value="NZ_CAUFGO010000014.1"/>
</dbReference>
<dbReference type="CDD" id="cd05658">
    <property type="entry name" value="M18_DAP"/>
    <property type="match status" value="1"/>
</dbReference>
<comment type="caution">
    <text evidence="11">The sequence shown here is derived from an EMBL/GenBank/DDBJ whole genome shotgun (WGS) entry which is preliminary data.</text>
</comment>
<dbReference type="GO" id="GO:0008237">
    <property type="term" value="F:metallopeptidase activity"/>
    <property type="evidence" value="ECO:0007669"/>
    <property type="project" value="UniProtKB-KW"/>
</dbReference>
<gene>
    <name evidence="11" type="ORF">DWX93_05280</name>
</gene>
<accession>A0A174HGN6</accession>
<dbReference type="InterPro" id="IPR001948">
    <property type="entry name" value="Peptidase_M18"/>
</dbReference>
<evidence type="ECO:0000256" key="1">
    <source>
        <dbReference type="ARBA" id="ARBA00001947"/>
    </source>
</evidence>
<evidence type="ECO:0000313" key="11">
    <source>
        <dbReference type="EMBL" id="RGS41532.1"/>
    </source>
</evidence>
<protein>
    <recommendedName>
        <fullName evidence="10">M18 family aminopeptidase</fullName>
        <ecNumber evidence="10">3.4.11.-</ecNumber>
    </recommendedName>
</protein>
<organism evidence="11 12">
    <name type="scientific">Roseburia hominis</name>
    <dbReference type="NCBI Taxonomy" id="301301"/>
    <lineage>
        <taxon>Bacteria</taxon>
        <taxon>Bacillati</taxon>
        <taxon>Bacillota</taxon>
        <taxon>Clostridia</taxon>
        <taxon>Lachnospirales</taxon>
        <taxon>Lachnospiraceae</taxon>
        <taxon>Roseburia</taxon>
    </lineage>
</organism>
<dbReference type="Gene3D" id="3.40.630.10">
    <property type="entry name" value="Zn peptidases"/>
    <property type="match status" value="1"/>
</dbReference>
<keyword evidence="7 9" id="KW-0862">Zinc</keyword>
<evidence type="ECO:0000256" key="10">
    <source>
        <dbReference type="RuleBase" id="RU004387"/>
    </source>
</evidence>
<reference evidence="11 12" key="1">
    <citation type="submission" date="2018-08" db="EMBL/GenBank/DDBJ databases">
        <title>A genome reference for cultivated species of the human gut microbiota.</title>
        <authorList>
            <person name="Zou Y."/>
            <person name="Xue W."/>
            <person name="Luo G."/>
        </authorList>
    </citation>
    <scope>NUCLEOTIDE SEQUENCE [LARGE SCALE GENOMIC DNA]</scope>
    <source>
        <strain evidence="11 12">AF22-12AC</strain>
    </source>
</reference>
<dbReference type="GO" id="GO:0008270">
    <property type="term" value="F:zinc ion binding"/>
    <property type="evidence" value="ECO:0007669"/>
    <property type="project" value="InterPro"/>
</dbReference>
<comment type="cofactor">
    <cofactor evidence="1 10">
        <name>Zn(2+)</name>
        <dbReference type="ChEBI" id="CHEBI:29105"/>
    </cofactor>
</comment>
<keyword evidence="4 9" id="KW-0645">Protease</keyword>
<evidence type="ECO:0000256" key="7">
    <source>
        <dbReference type="ARBA" id="ARBA00022833"/>
    </source>
</evidence>
<evidence type="ECO:0000256" key="9">
    <source>
        <dbReference type="RuleBase" id="RU004386"/>
    </source>
</evidence>
<name>A0A174HGN6_9FIRM</name>
<proteinExistence type="inferred from homology"/>
<sequence>MKETELLFDLLKKGVSPVQAVRACKERLESAGFLELPYDEPWKLQKNGRYYVNHHDTTLFAFTVGEGWQETKTPQIRMAAAHTDFPCLRIKPSADVTACGYAQVNVEVYGGAILNTWLDRPLGIAGRVAVRTQDAFAPKIVEFVSEKNLLTIPNLAIHMNREVNKGVELNRQTDMLPVFALLPEEEKKADYFLTFLADELSVEKTDILDFELTVYCKENPEFIGLNDDFISSPRLDNLTSCAALISGLIDARRMEGINLIALFDHEEIGSHTKQGAGSILLHDMLRRILKELGREQTAEQDLYRSMLLSVDVAHGIHPNQAGKMDLTNKPVLGRGFCIKEASSQSYATDCEAIAIIQQICEKEKIAYQKFVNRSDMPGGSTLGSIASALLPVKTVDIGIPLLAMHSARELMGSADQQALKDLVTAYFTLAS</sequence>
<evidence type="ECO:0000256" key="5">
    <source>
        <dbReference type="ARBA" id="ARBA00022723"/>
    </source>
</evidence>
<dbReference type="Proteomes" id="UP000266172">
    <property type="component" value="Unassembled WGS sequence"/>
</dbReference>
<keyword evidence="5 9" id="KW-0479">Metal-binding</keyword>
<evidence type="ECO:0000256" key="6">
    <source>
        <dbReference type="ARBA" id="ARBA00022801"/>
    </source>
</evidence>
<dbReference type="GO" id="GO:0006508">
    <property type="term" value="P:proteolysis"/>
    <property type="evidence" value="ECO:0007669"/>
    <property type="project" value="UniProtKB-KW"/>
</dbReference>
<evidence type="ECO:0000256" key="3">
    <source>
        <dbReference type="ARBA" id="ARBA00022438"/>
    </source>
</evidence>
<dbReference type="InterPro" id="IPR023358">
    <property type="entry name" value="Peptidase_M18_dom2"/>
</dbReference>
<keyword evidence="3 9" id="KW-0031">Aminopeptidase</keyword>
<evidence type="ECO:0000256" key="2">
    <source>
        <dbReference type="ARBA" id="ARBA00008290"/>
    </source>
</evidence>
<dbReference type="PRINTS" id="PR00932">
    <property type="entry name" value="AMINO1PTASE"/>
</dbReference>
<dbReference type="EMBL" id="QRVL01000002">
    <property type="protein sequence ID" value="RGS41532.1"/>
    <property type="molecule type" value="Genomic_DNA"/>
</dbReference>
<keyword evidence="6 9" id="KW-0378">Hydrolase</keyword>
<evidence type="ECO:0000256" key="8">
    <source>
        <dbReference type="ARBA" id="ARBA00023049"/>
    </source>
</evidence>
<dbReference type="NCBIfam" id="NF002759">
    <property type="entry name" value="PRK02813.1"/>
    <property type="match status" value="1"/>
</dbReference>
<dbReference type="SUPFAM" id="SSF53187">
    <property type="entry name" value="Zn-dependent exopeptidases"/>
    <property type="match status" value="1"/>
</dbReference>
<dbReference type="GO" id="GO:0005737">
    <property type="term" value="C:cytoplasm"/>
    <property type="evidence" value="ECO:0007669"/>
    <property type="project" value="UniProtKB-ARBA"/>
</dbReference>
<dbReference type="SUPFAM" id="SSF101821">
    <property type="entry name" value="Aminopeptidase/glucanase lid domain"/>
    <property type="match status" value="1"/>
</dbReference>
<evidence type="ECO:0000256" key="4">
    <source>
        <dbReference type="ARBA" id="ARBA00022670"/>
    </source>
</evidence>
<dbReference type="EC" id="3.4.11.-" evidence="10"/>
<dbReference type="GO" id="GO:0004177">
    <property type="term" value="F:aminopeptidase activity"/>
    <property type="evidence" value="ECO:0007669"/>
    <property type="project" value="UniProtKB-KW"/>
</dbReference>